<dbReference type="EMBL" id="CAJMWS010000218">
    <property type="protein sequence ID" value="CAE6381539.1"/>
    <property type="molecule type" value="Genomic_DNA"/>
</dbReference>
<proteinExistence type="predicted"/>
<evidence type="ECO:0000313" key="2">
    <source>
        <dbReference type="EMBL" id="CAE6381539.1"/>
    </source>
</evidence>
<dbReference type="Proteomes" id="UP000663846">
    <property type="component" value="Unassembled WGS sequence"/>
</dbReference>
<protein>
    <submittedName>
        <fullName evidence="2">Uncharacterized protein</fullName>
    </submittedName>
</protein>
<feature type="compositionally biased region" description="Basic and acidic residues" evidence="1">
    <location>
        <begin position="90"/>
        <end position="99"/>
    </location>
</feature>
<feature type="region of interest" description="Disordered" evidence="1">
    <location>
        <begin position="46"/>
        <end position="165"/>
    </location>
</feature>
<evidence type="ECO:0000313" key="3">
    <source>
        <dbReference type="Proteomes" id="UP000663846"/>
    </source>
</evidence>
<name>A0A8H3A274_9AGAM</name>
<dbReference type="AlphaFoldDB" id="A0A8H3A274"/>
<evidence type="ECO:0000256" key="1">
    <source>
        <dbReference type="SAM" id="MobiDB-lite"/>
    </source>
</evidence>
<comment type="caution">
    <text evidence="2">The sequence shown here is derived from an EMBL/GenBank/DDBJ whole genome shotgun (WGS) entry which is preliminary data.</text>
</comment>
<organism evidence="2 3">
    <name type="scientific">Rhizoctonia solani</name>
    <dbReference type="NCBI Taxonomy" id="456999"/>
    <lineage>
        <taxon>Eukaryota</taxon>
        <taxon>Fungi</taxon>
        <taxon>Dikarya</taxon>
        <taxon>Basidiomycota</taxon>
        <taxon>Agaricomycotina</taxon>
        <taxon>Agaricomycetes</taxon>
        <taxon>Cantharellales</taxon>
        <taxon>Ceratobasidiaceae</taxon>
        <taxon>Rhizoctonia</taxon>
    </lineage>
</organism>
<feature type="compositionally biased region" description="Basic and acidic residues" evidence="1">
    <location>
        <begin position="141"/>
        <end position="150"/>
    </location>
</feature>
<feature type="compositionally biased region" description="Polar residues" evidence="1">
    <location>
        <begin position="130"/>
        <end position="140"/>
    </location>
</feature>
<reference evidence="2" key="1">
    <citation type="submission" date="2021-01" db="EMBL/GenBank/DDBJ databases">
        <authorList>
            <person name="Kaushik A."/>
        </authorList>
    </citation>
    <scope>NUCLEOTIDE SEQUENCE</scope>
    <source>
        <strain evidence="2">AG1-1C</strain>
    </source>
</reference>
<feature type="compositionally biased region" description="Polar residues" evidence="1">
    <location>
        <begin position="156"/>
        <end position="165"/>
    </location>
</feature>
<accession>A0A8H3A274</accession>
<gene>
    <name evidence="2" type="ORF">RDB_LOCUS34881</name>
</gene>
<sequence length="165" mass="17734">MSDISLQALLDKICSLHGKIKIFENKIVLQSGDFKALRESVEDLGQIIKGQRHPKPTAPDKGKGPDPLETPWPPRLGAISFAAGTSRGEAPTKDEDECHASPSHYNLGNATKPLGPGPLDTPRAPHRATPLQSFSLAPSSRESKVAKIEVPKPYNGMTQGQVAKQ</sequence>